<protein>
    <submittedName>
        <fullName evidence="4">Conjugative transposon protein TraJ</fullName>
    </submittedName>
</protein>
<feature type="region of interest" description="Disordered" evidence="1">
    <location>
        <begin position="378"/>
        <end position="399"/>
    </location>
</feature>
<evidence type="ECO:0000313" key="5">
    <source>
        <dbReference type="Proteomes" id="UP001595789"/>
    </source>
</evidence>
<comment type="caution">
    <text evidence="4">The sequence shown here is derived from an EMBL/GenBank/DDBJ whole genome shotgun (WGS) entry which is preliminary data.</text>
</comment>
<dbReference type="InterPro" id="IPR022393">
    <property type="entry name" value="Conjugative_transposon_TraJ"/>
</dbReference>
<dbReference type="EMBL" id="JBHSBW010000016">
    <property type="protein sequence ID" value="MFC4213369.1"/>
    <property type="molecule type" value="Genomic_DNA"/>
</dbReference>
<accession>A0ABV8PDG2</accession>
<keyword evidence="5" id="KW-1185">Reference proteome</keyword>
<feature type="transmembrane region" description="Helical" evidence="2">
    <location>
        <begin position="296"/>
        <end position="316"/>
    </location>
</feature>
<reference evidence="5" key="1">
    <citation type="journal article" date="2019" name="Int. J. Syst. Evol. Microbiol.">
        <title>The Global Catalogue of Microorganisms (GCM) 10K type strain sequencing project: providing services to taxonomists for standard genome sequencing and annotation.</title>
        <authorList>
            <consortium name="The Broad Institute Genomics Platform"/>
            <consortium name="The Broad Institute Genome Sequencing Center for Infectious Disease"/>
            <person name="Wu L."/>
            <person name="Ma J."/>
        </authorList>
    </citation>
    <scope>NUCLEOTIDE SEQUENCE [LARGE SCALE GENOMIC DNA]</scope>
    <source>
        <strain evidence="5">CCM 8691</strain>
    </source>
</reference>
<proteinExistence type="predicted"/>
<keyword evidence="2" id="KW-0812">Transmembrane</keyword>
<dbReference type="Proteomes" id="UP001595789">
    <property type="component" value="Unassembled WGS sequence"/>
</dbReference>
<feature type="transmembrane region" description="Helical" evidence="2">
    <location>
        <begin position="91"/>
        <end position="111"/>
    </location>
</feature>
<evidence type="ECO:0000256" key="1">
    <source>
        <dbReference type="SAM" id="MobiDB-lite"/>
    </source>
</evidence>
<feature type="transmembrane region" description="Helical" evidence="2">
    <location>
        <begin position="253"/>
        <end position="275"/>
    </location>
</feature>
<sequence length="399" mass="43573">MKKKILWSAGLALMGTVLPLLTFGQGISDSLHGMQPVLDKVYGEMMPMCAKLIDVGRGLAGFGALWYIGSKVWKQIAQAESIDFYPLLRPFALGLAILMFPMVIGLMNGVLSPTVSVTRNMVKDSNKAIERLLAQKEAAMKKTKKWQVYVGDSGDGDRDKWYKYKHPKDPNGDDEGFLDGIANDMSFYMEKQQYNFENSIKKWMSQVLEVLYASAALCINVVRTFMLIVMAILGPLVFGFAVFDGFQQTLTVWIARYVNIFLWLPIANIYGSILGKIQENMLRLDISQIDSAGDTFFSSTDIAYLIFLVIGIVGYFCVPSVANYVVHAGGGNAVVQKVNSIIIGTSSAGMSAGSAGVGMAADALGDGVREMRQGYAAESTGNYFPDGGSSHQRDKLSGK</sequence>
<dbReference type="InterPro" id="IPR012424">
    <property type="entry name" value="Conjugative_transposon_TraJ_C"/>
</dbReference>
<evidence type="ECO:0000313" key="4">
    <source>
        <dbReference type="EMBL" id="MFC4213369.1"/>
    </source>
</evidence>
<dbReference type="NCBIfam" id="TIGR03782">
    <property type="entry name" value="Bac_Flav_CT_J"/>
    <property type="match status" value="1"/>
</dbReference>
<evidence type="ECO:0000259" key="3">
    <source>
        <dbReference type="Pfam" id="PF07863"/>
    </source>
</evidence>
<dbReference type="RefSeq" id="WP_378988510.1">
    <property type="nucleotide sequence ID" value="NZ_JBHSBW010000016.1"/>
</dbReference>
<organism evidence="4 5">
    <name type="scientific">Pedobacter lithocola</name>
    <dbReference type="NCBI Taxonomy" id="1908239"/>
    <lineage>
        <taxon>Bacteria</taxon>
        <taxon>Pseudomonadati</taxon>
        <taxon>Bacteroidota</taxon>
        <taxon>Sphingobacteriia</taxon>
        <taxon>Sphingobacteriales</taxon>
        <taxon>Sphingobacteriaceae</taxon>
        <taxon>Pedobacter</taxon>
    </lineage>
</organism>
<gene>
    <name evidence="4" type="primary">traJ</name>
    <name evidence="4" type="ORF">ACFOWA_19410</name>
</gene>
<evidence type="ECO:0000256" key="2">
    <source>
        <dbReference type="SAM" id="Phobius"/>
    </source>
</evidence>
<keyword evidence="2" id="KW-1133">Transmembrane helix</keyword>
<keyword evidence="2" id="KW-0472">Membrane</keyword>
<name>A0ABV8PDG2_9SPHI</name>
<feature type="transmembrane region" description="Helical" evidence="2">
    <location>
        <begin position="210"/>
        <end position="233"/>
    </location>
</feature>
<dbReference type="Pfam" id="PF07863">
    <property type="entry name" value="CtnDOT_TraJ"/>
    <property type="match status" value="1"/>
</dbReference>
<feature type="domain" description="Conjugative transposon TraJ C-terminal" evidence="3">
    <location>
        <begin position="30"/>
        <end position="399"/>
    </location>
</feature>